<gene>
    <name evidence="1" type="ORF">HG543_22815</name>
</gene>
<evidence type="ECO:0000313" key="2">
    <source>
        <dbReference type="Proteomes" id="UP000518300"/>
    </source>
</evidence>
<organism evidence="1 2">
    <name type="scientific">Pyxidicoccus fallax</name>
    <dbReference type="NCBI Taxonomy" id="394095"/>
    <lineage>
        <taxon>Bacteria</taxon>
        <taxon>Pseudomonadati</taxon>
        <taxon>Myxococcota</taxon>
        <taxon>Myxococcia</taxon>
        <taxon>Myxococcales</taxon>
        <taxon>Cystobacterineae</taxon>
        <taxon>Myxococcaceae</taxon>
        <taxon>Pyxidicoccus</taxon>
    </lineage>
</organism>
<comment type="caution">
    <text evidence="1">The sequence shown here is derived from an EMBL/GenBank/DDBJ whole genome shotgun (WGS) entry which is preliminary data.</text>
</comment>
<name>A0A848LIX5_9BACT</name>
<accession>A0A848LIX5</accession>
<evidence type="ECO:0000313" key="1">
    <source>
        <dbReference type="EMBL" id="NMO17664.1"/>
    </source>
</evidence>
<dbReference type="EMBL" id="JABBJJ010000106">
    <property type="protein sequence ID" value="NMO17664.1"/>
    <property type="molecule type" value="Genomic_DNA"/>
</dbReference>
<reference evidence="1 2" key="1">
    <citation type="submission" date="2020-04" db="EMBL/GenBank/DDBJ databases">
        <title>Draft genome of Pyxidicoccus fallax type strain.</title>
        <authorList>
            <person name="Whitworth D.E."/>
        </authorList>
    </citation>
    <scope>NUCLEOTIDE SEQUENCE [LARGE SCALE GENOMIC DNA]</scope>
    <source>
        <strain evidence="1 2">DSM 14698</strain>
    </source>
</reference>
<dbReference type="Proteomes" id="UP000518300">
    <property type="component" value="Unassembled WGS sequence"/>
</dbReference>
<protein>
    <submittedName>
        <fullName evidence="1">Uncharacterized protein</fullName>
    </submittedName>
</protein>
<proteinExistence type="predicted"/>
<sequence length="97" mass="10396">MNSAETAGIPQSSQAFTVLIPRGLQATVDGLPPEARQELLAELFRMAALAHQERGLLPSSAPYTLRLDLAGCQVSVELDPSRSRLTLSGLQRARVLA</sequence>
<dbReference type="AlphaFoldDB" id="A0A848LIX5"/>
<keyword evidence="2" id="KW-1185">Reference proteome</keyword>